<feature type="transmembrane region" description="Helical" evidence="1">
    <location>
        <begin position="67"/>
        <end position="86"/>
    </location>
</feature>
<dbReference type="Proteomes" id="UP000185984">
    <property type="component" value="Unassembled WGS sequence"/>
</dbReference>
<gene>
    <name evidence="2" type="ORF">NIES1031_06905</name>
</gene>
<reference evidence="2 3" key="1">
    <citation type="submission" date="2016-11" db="EMBL/GenBank/DDBJ databases">
        <title>Draft Genome Sequences of Nine Cyanobacterial Strains from Diverse Habitats.</title>
        <authorList>
            <person name="Zhu T."/>
            <person name="Hou S."/>
            <person name="Lu X."/>
            <person name="Hess W.R."/>
        </authorList>
    </citation>
    <scope>NUCLEOTIDE SEQUENCE [LARGE SCALE GENOMIC DNA]</scope>
    <source>
        <strain evidence="2 3">5.2 s.c.1</strain>
    </source>
</reference>
<dbReference type="STRING" id="247279.NIES1031_06905"/>
<organism evidence="2 3">
    <name type="scientific">Chroogloeocystis siderophila 5.2 s.c.1</name>
    <dbReference type="NCBI Taxonomy" id="247279"/>
    <lineage>
        <taxon>Bacteria</taxon>
        <taxon>Bacillati</taxon>
        <taxon>Cyanobacteriota</taxon>
        <taxon>Cyanophyceae</taxon>
        <taxon>Oscillatoriophycideae</taxon>
        <taxon>Chroococcales</taxon>
        <taxon>Chroococcaceae</taxon>
        <taxon>Chroogloeocystis</taxon>
    </lineage>
</organism>
<name>A0A1U7HVP7_9CHRO</name>
<evidence type="ECO:0008006" key="4">
    <source>
        <dbReference type="Google" id="ProtNLM"/>
    </source>
</evidence>
<sequence length="109" mass="11843">MYIDIRNPENAKLLQLVIPMLSVVAISHVFDGLQKTALGALYGLQDTCIPVRLGILSFLGVGLVSDYVLGFSVGLGGVELWVGYYLRPSFLLMHLVQRAAALSKISSHI</sequence>
<evidence type="ECO:0000313" key="2">
    <source>
        <dbReference type="EMBL" id="OKH27647.1"/>
    </source>
</evidence>
<proteinExistence type="predicted"/>
<protein>
    <recommendedName>
        <fullName evidence="4">MATE family efflux transporter</fullName>
    </recommendedName>
</protein>
<dbReference type="EMBL" id="MRCC01000005">
    <property type="protein sequence ID" value="OKH27647.1"/>
    <property type="molecule type" value="Genomic_DNA"/>
</dbReference>
<dbReference type="OrthoDB" id="9780160at2"/>
<comment type="caution">
    <text evidence="2">The sequence shown here is derived from an EMBL/GenBank/DDBJ whole genome shotgun (WGS) entry which is preliminary data.</text>
</comment>
<evidence type="ECO:0000256" key="1">
    <source>
        <dbReference type="SAM" id="Phobius"/>
    </source>
</evidence>
<dbReference type="AlphaFoldDB" id="A0A1U7HVP7"/>
<accession>A0A1U7HVP7</accession>
<keyword evidence="1" id="KW-1133">Transmembrane helix</keyword>
<keyword evidence="1" id="KW-0472">Membrane</keyword>
<keyword evidence="1" id="KW-0812">Transmembrane</keyword>
<dbReference type="RefSeq" id="WP_073548747.1">
    <property type="nucleotide sequence ID" value="NZ_CAWMVK010000039.1"/>
</dbReference>
<keyword evidence="3" id="KW-1185">Reference proteome</keyword>
<evidence type="ECO:0000313" key="3">
    <source>
        <dbReference type="Proteomes" id="UP000185984"/>
    </source>
</evidence>
<feature type="transmembrane region" description="Helical" evidence="1">
    <location>
        <begin position="12"/>
        <end position="30"/>
    </location>
</feature>